<protein>
    <submittedName>
        <fullName evidence="2">Uncharacterized protein</fullName>
    </submittedName>
</protein>
<dbReference type="OrthoDB" id="693854at2759"/>
<keyword evidence="1" id="KW-0472">Membrane</keyword>
<dbReference type="PANTHER" id="PTHR35547">
    <property type="entry name" value="OS06G0249350 PROTEIN-RELATED"/>
    <property type="match status" value="1"/>
</dbReference>
<reference evidence="2" key="2">
    <citation type="submission" date="2018-10" db="UniProtKB">
        <authorList>
            <consortium name="EnsemblPlants"/>
        </authorList>
    </citation>
    <scope>IDENTIFICATION</scope>
</reference>
<dbReference type="Proteomes" id="UP000019116">
    <property type="component" value="Chromosome 7B"/>
</dbReference>
<accession>A0A3B6SBM7</accession>
<evidence type="ECO:0000313" key="3">
    <source>
        <dbReference type="Proteomes" id="UP000019116"/>
    </source>
</evidence>
<feature type="transmembrane region" description="Helical" evidence="1">
    <location>
        <begin position="92"/>
        <end position="108"/>
    </location>
</feature>
<evidence type="ECO:0000313" key="2">
    <source>
        <dbReference type="EnsemblPlants" id="TraesCS7B02G106400.1"/>
    </source>
</evidence>
<dbReference type="PANTHER" id="PTHR35547:SF2">
    <property type="entry name" value="OS06G0249350 PROTEIN"/>
    <property type="match status" value="1"/>
</dbReference>
<dbReference type="Gramene" id="TraesWEE_scaffold_002830_01G000300.1">
    <property type="protein sequence ID" value="TraesWEE_scaffold_002830_01G000300.1"/>
    <property type="gene ID" value="TraesWEE_scaffold_002830_01G000300"/>
</dbReference>
<dbReference type="Gramene" id="TraesCAD_scaffold_039100_01G000100.1">
    <property type="protein sequence ID" value="TraesCAD_scaffold_039100_01G000100.1"/>
    <property type="gene ID" value="TraesCAD_scaffold_039100_01G000100"/>
</dbReference>
<dbReference type="AlphaFoldDB" id="A0A3B6SBM7"/>
<dbReference type="Gramene" id="TraesCS7B03G0279600.1">
    <property type="protein sequence ID" value="TraesCS7B03G0279600.1.CDS"/>
    <property type="gene ID" value="TraesCS7B03G0279600"/>
</dbReference>
<reference evidence="2" key="1">
    <citation type="submission" date="2018-08" db="EMBL/GenBank/DDBJ databases">
        <authorList>
            <person name="Rossello M."/>
        </authorList>
    </citation>
    <scope>NUCLEOTIDE SEQUENCE [LARGE SCALE GENOMIC DNA]</scope>
    <source>
        <strain evidence="2">cv. Chinese Spring</strain>
    </source>
</reference>
<evidence type="ECO:0000256" key="1">
    <source>
        <dbReference type="SAM" id="Phobius"/>
    </source>
</evidence>
<proteinExistence type="predicted"/>
<dbReference type="Gramene" id="TraesRN7B0100273600.1">
    <property type="protein sequence ID" value="TraesRN7B0100273600.1"/>
    <property type="gene ID" value="TraesRN7B0100273600"/>
</dbReference>
<dbReference type="Gramene" id="TraesROB_scaffold_004913_01G000400.1">
    <property type="protein sequence ID" value="TraesROB_scaffold_004913_01G000400.1"/>
    <property type="gene ID" value="TraesROB_scaffold_004913_01G000400"/>
</dbReference>
<name>A0A3B6SBM7_WHEAT</name>
<keyword evidence="1" id="KW-0812">Transmembrane</keyword>
<keyword evidence="3" id="KW-1185">Reference proteome</keyword>
<organism evidence="2">
    <name type="scientific">Triticum aestivum</name>
    <name type="common">Wheat</name>
    <dbReference type="NCBI Taxonomy" id="4565"/>
    <lineage>
        <taxon>Eukaryota</taxon>
        <taxon>Viridiplantae</taxon>
        <taxon>Streptophyta</taxon>
        <taxon>Embryophyta</taxon>
        <taxon>Tracheophyta</taxon>
        <taxon>Spermatophyta</taxon>
        <taxon>Magnoliopsida</taxon>
        <taxon>Liliopsida</taxon>
        <taxon>Poales</taxon>
        <taxon>Poaceae</taxon>
        <taxon>BOP clade</taxon>
        <taxon>Pooideae</taxon>
        <taxon>Triticodae</taxon>
        <taxon>Triticeae</taxon>
        <taxon>Triticinae</taxon>
        <taxon>Triticum</taxon>
    </lineage>
</organism>
<dbReference type="EnsemblPlants" id="TraesCS7B02G106400.1">
    <property type="protein sequence ID" value="TraesCS7B02G106400.1"/>
    <property type="gene ID" value="TraesCS7B02G106400"/>
</dbReference>
<keyword evidence="1" id="KW-1133">Transmembrane helix</keyword>
<dbReference type="Gramene" id="TraesCLE_scaffold_010403_01G000300.1">
    <property type="protein sequence ID" value="TraesCLE_scaffold_010403_01G000300.1"/>
    <property type="gene ID" value="TraesCLE_scaffold_010403_01G000300"/>
</dbReference>
<dbReference type="Gramene" id="TraesCS7B02G106400.1">
    <property type="protein sequence ID" value="TraesCS7B02G106400.1"/>
    <property type="gene ID" value="TraesCS7B02G106400"/>
</dbReference>
<sequence length="163" mass="17639">MEFYDGMRDTDRARSPALRAARIDFSSNGTRESQVAAPTTTSLKNYISTTLPKPSVVQPPYKLVAKGEERDRRRRKPRLTRSMAVLRRTMKLALPMIVAAFLLLAVLGEARPLGGADWAAAGGTPLPGASTTMAQALRRLYTQRLTGPGASCTTNSPNVPCPP</sequence>